<evidence type="ECO:0000256" key="2">
    <source>
        <dbReference type="SAM" id="SignalP"/>
    </source>
</evidence>
<gene>
    <name evidence="4" type="ORF">B0T23DRAFT_311620</name>
</gene>
<comment type="caution">
    <text evidence="4">The sequence shown here is derived from an EMBL/GenBank/DDBJ whole genome shotgun (WGS) entry which is preliminary data.</text>
</comment>
<evidence type="ECO:0000313" key="4">
    <source>
        <dbReference type="EMBL" id="KAK3497199.1"/>
    </source>
</evidence>
<reference evidence="4 5" key="1">
    <citation type="journal article" date="2023" name="Mol. Phylogenet. Evol.">
        <title>Genome-scale phylogeny and comparative genomics of the fungal order Sordariales.</title>
        <authorList>
            <person name="Hensen N."/>
            <person name="Bonometti L."/>
            <person name="Westerberg I."/>
            <person name="Brannstrom I.O."/>
            <person name="Guillou S."/>
            <person name="Cros-Aarteil S."/>
            <person name="Calhoun S."/>
            <person name="Haridas S."/>
            <person name="Kuo A."/>
            <person name="Mondo S."/>
            <person name="Pangilinan J."/>
            <person name="Riley R."/>
            <person name="LaButti K."/>
            <person name="Andreopoulos B."/>
            <person name="Lipzen A."/>
            <person name="Chen C."/>
            <person name="Yan M."/>
            <person name="Daum C."/>
            <person name="Ng V."/>
            <person name="Clum A."/>
            <person name="Steindorff A."/>
            <person name="Ohm R.A."/>
            <person name="Martin F."/>
            <person name="Silar P."/>
            <person name="Natvig D.O."/>
            <person name="Lalanne C."/>
            <person name="Gautier V."/>
            <person name="Ament-Velasquez S.L."/>
            <person name="Kruys A."/>
            <person name="Hutchinson M.I."/>
            <person name="Powell A.J."/>
            <person name="Barry K."/>
            <person name="Miller A.N."/>
            <person name="Grigoriev I.V."/>
            <person name="Debuchy R."/>
            <person name="Gladieux P."/>
            <person name="Hiltunen Thoren M."/>
            <person name="Johannesson H."/>
        </authorList>
    </citation>
    <scope>NUCLEOTIDE SEQUENCE [LARGE SCALE GENOMIC DNA]</scope>
    <source>
        <strain evidence="4 5">FGSC 10403</strain>
    </source>
</reference>
<feature type="transmembrane region" description="Helical" evidence="1">
    <location>
        <begin position="374"/>
        <end position="396"/>
    </location>
</feature>
<keyword evidence="2" id="KW-0732">Signal</keyword>
<dbReference type="AlphaFoldDB" id="A0AAJ0MU37"/>
<name>A0AAJ0MU37_9PEZI</name>
<dbReference type="Proteomes" id="UP001285908">
    <property type="component" value="Unassembled WGS sequence"/>
</dbReference>
<dbReference type="PANTHER" id="PTHR36853">
    <property type="entry name" value="EXPRESSED PROTEIN"/>
    <property type="match status" value="1"/>
</dbReference>
<dbReference type="EMBL" id="JAULSX010000002">
    <property type="protein sequence ID" value="KAK3497199.1"/>
    <property type="molecule type" value="Genomic_DNA"/>
</dbReference>
<keyword evidence="5" id="KW-1185">Reference proteome</keyword>
<organism evidence="4 5">
    <name type="scientific">Neurospora hispaniola</name>
    <dbReference type="NCBI Taxonomy" id="588809"/>
    <lineage>
        <taxon>Eukaryota</taxon>
        <taxon>Fungi</taxon>
        <taxon>Dikarya</taxon>
        <taxon>Ascomycota</taxon>
        <taxon>Pezizomycotina</taxon>
        <taxon>Sordariomycetes</taxon>
        <taxon>Sordariomycetidae</taxon>
        <taxon>Sordariales</taxon>
        <taxon>Sordariaceae</taxon>
        <taxon>Neurospora</taxon>
    </lineage>
</organism>
<feature type="domain" description="Vacuolar sorting protein Vps3844 C-terminal" evidence="3">
    <location>
        <begin position="297"/>
        <end position="409"/>
    </location>
</feature>
<proteinExistence type="predicted"/>
<evidence type="ECO:0000313" key="5">
    <source>
        <dbReference type="Proteomes" id="UP001285908"/>
    </source>
</evidence>
<dbReference type="Pfam" id="PF12955">
    <property type="entry name" value="Vps3844_C"/>
    <property type="match status" value="1"/>
</dbReference>
<dbReference type="InterPro" id="IPR024382">
    <property type="entry name" value="Vps3844_C"/>
</dbReference>
<keyword evidence="1" id="KW-0812">Transmembrane</keyword>
<keyword evidence="1" id="KW-0472">Membrane</keyword>
<dbReference type="RefSeq" id="XP_062695463.1">
    <property type="nucleotide sequence ID" value="XM_062834646.1"/>
</dbReference>
<dbReference type="PANTHER" id="PTHR36853:SF1">
    <property type="entry name" value="DUF3844 DOMAIN-CONTAINING PROTEIN"/>
    <property type="match status" value="1"/>
</dbReference>
<evidence type="ECO:0000259" key="3">
    <source>
        <dbReference type="Pfam" id="PF12955"/>
    </source>
</evidence>
<dbReference type="InterPro" id="IPR053065">
    <property type="entry name" value="Archenteron_Induction-Rel"/>
</dbReference>
<evidence type="ECO:0000256" key="1">
    <source>
        <dbReference type="SAM" id="Phobius"/>
    </source>
</evidence>
<keyword evidence="1" id="KW-1133">Transmembrane helix</keyword>
<sequence length="418" mass="44380">MRFLTSITLAALSGLAAAASQQSADVFILDSKQQQEQPSREVPRLPKEVVRHILLQRASQTHASRDNYGSDLRDIPSSIETEAAISFLAKYGKSPAPLFTQTETNDPSQLVVILEGVTAENAGPLRDSLAKSSQHAAFAISDPPSKVANDRLMSLFQNLGIATPEQCDLASAINPINGDCWTGSSSVVRYDIQKSPEALDTLVDNLNRLNKFISSGDLEAVLVLMPESSRSSKLNHWSVKAATGSSSDLRRRFNSETVIVDDSVRGANAAVAPTQPPLSRPTNSHLQTAAKKAIPQCFTSEKSCVDQTGNCSGHGTCVDKWGGKNGSTEAGGASCFVCKCLATMDNRPGAPGKAYKTVHWGGNMCQKEDVSMQFWLIAGSTIALVGAIAFAIGLLFDVGQEKMPGVLGAGVVRGSSTK</sequence>
<dbReference type="GeneID" id="87872268"/>
<protein>
    <recommendedName>
        <fullName evidence="3">Vacuolar sorting protein Vps3844 C-terminal domain-containing protein</fullName>
    </recommendedName>
</protein>
<feature type="signal peptide" evidence="2">
    <location>
        <begin position="1"/>
        <end position="18"/>
    </location>
</feature>
<dbReference type="GO" id="GO:0005783">
    <property type="term" value="C:endoplasmic reticulum"/>
    <property type="evidence" value="ECO:0007669"/>
    <property type="project" value="TreeGrafter"/>
</dbReference>
<accession>A0AAJ0MU37</accession>
<feature type="chain" id="PRO_5042616107" description="Vacuolar sorting protein Vps3844 C-terminal domain-containing protein" evidence="2">
    <location>
        <begin position="19"/>
        <end position="418"/>
    </location>
</feature>